<name>A0A5N5F4X7_9ROSA</name>
<keyword evidence="2" id="KW-1185">Reference proteome</keyword>
<proteinExistence type="predicted"/>
<reference evidence="1 2" key="1">
    <citation type="submission" date="2019-09" db="EMBL/GenBank/DDBJ databases">
        <authorList>
            <person name="Ou C."/>
        </authorList>
    </citation>
    <scope>NUCLEOTIDE SEQUENCE [LARGE SCALE GENOMIC DNA]</scope>
    <source>
        <strain evidence="1">S2</strain>
        <tissue evidence="1">Leaf</tissue>
    </source>
</reference>
<evidence type="ECO:0000313" key="2">
    <source>
        <dbReference type="Proteomes" id="UP000327157"/>
    </source>
</evidence>
<gene>
    <name evidence="1" type="ORF">D8674_031690</name>
</gene>
<reference evidence="1 2" key="3">
    <citation type="submission" date="2019-11" db="EMBL/GenBank/DDBJ databases">
        <title>A de novo genome assembly of a pear dwarfing rootstock.</title>
        <authorList>
            <person name="Wang F."/>
            <person name="Wang J."/>
            <person name="Li S."/>
            <person name="Zhang Y."/>
            <person name="Fang M."/>
            <person name="Ma L."/>
            <person name="Zhao Y."/>
            <person name="Jiang S."/>
        </authorList>
    </citation>
    <scope>NUCLEOTIDE SEQUENCE [LARGE SCALE GENOMIC DNA]</scope>
    <source>
        <strain evidence="1">S2</strain>
        <tissue evidence="1">Leaf</tissue>
    </source>
</reference>
<sequence length="65" mass="7306">MHELRKNIYGDMSSTMKLFGMEGTGKKKDFRSSKKSKTTRLGLSLTTSMIIFTQNPIPDPSSFVC</sequence>
<dbReference type="Proteomes" id="UP000327157">
    <property type="component" value="Chromosome 7"/>
</dbReference>
<reference evidence="2" key="2">
    <citation type="submission" date="2019-10" db="EMBL/GenBank/DDBJ databases">
        <title>A de novo genome assembly of a pear dwarfing rootstock.</title>
        <authorList>
            <person name="Wang F."/>
            <person name="Wang J."/>
            <person name="Li S."/>
            <person name="Zhang Y."/>
            <person name="Fang M."/>
            <person name="Ma L."/>
            <person name="Zhao Y."/>
            <person name="Jiang S."/>
        </authorList>
    </citation>
    <scope>NUCLEOTIDE SEQUENCE [LARGE SCALE GENOMIC DNA]</scope>
</reference>
<comment type="caution">
    <text evidence="1">The sequence shown here is derived from an EMBL/GenBank/DDBJ whole genome shotgun (WGS) entry which is preliminary data.</text>
</comment>
<accession>A0A5N5F4X7</accession>
<dbReference type="EMBL" id="SMOL01000781">
    <property type="protein sequence ID" value="KAB2596240.1"/>
    <property type="molecule type" value="Genomic_DNA"/>
</dbReference>
<dbReference type="AlphaFoldDB" id="A0A5N5F4X7"/>
<organism evidence="1 2">
    <name type="scientific">Pyrus ussuriensis x Pyrus communis</name>
    <dbReference type="NCBI Taxonomy" id="2448454"/>
    <lineage>
        <taxon>Eukaryota</taxon>
        <taxon>Viridiplantae</taxon>
        <taxon>Streptophyta</taxon>
        <taxon>Embryophyta</taxon>
        <taxon>Tracheophyta</taxon>
        <taxon>Spermatophyta</taxon>
        <taxon>Magnoliopsida</taxon>
        <taxon>eudicotyledons</taxon>
        <taxon>Gunneridae</taxon>
        <taxon>Pentapetalae</taxon>
        <taxon>rosids</taxon>
        <taxon>fabids</taxon>
        <taxon>Rosales</taxon>
        <taxon>Rosaceae</taxon>
        <taxon>Amygdaloideae</taxon>
        <taxon>Maleae</taxon>
        <taxon>Pyrus</taxon>
    </lineage>
</organism>
<protein>
    <submittedName>
        <fullName evidence="1">Uncharacterized protein</fullName>
    </submittedName>
</protein>
<evidence type="ECO:0000313" key="1">
    <source>
        <dbReference type="EMBL" id="KAB2596240.1"/>
    </source>
</evidence>